<dbReference type="PROSITE" id="PS00086">
    <property type="entry name" value="CYTOCHROME_P450"/>
    <property type="match status" value="1"/>
</dbReference>
<dbReference type="InterPro" id="IPR050121">
    <property type="entry name" value="Cytochrome_P450_monoxygenase"/>
</dbReference>
<dbReference type="Pfam" id="PF00067">
    <property type="entry name" value="p450"/>
    <property type="match status" value="1"/>
</dbReference>
<dbReference type="GO" id="GO:0016705">
    <property type="term" value="F:oxidoreductase activity, acting on paired donors, with incorporation or reduction of molecular oxygen"/>
    <property type="evidence" value="ECO:0007669"/>
    <property type="project" value="InterPro"/>
</dbReference>
<feature type="non-terminal residue" evidence="7">
    <location>
        <position position="518"/>
    </location>
</feature>
<dbReference type="InterPro" id="IPR002401">
    <property type="entry name" value="Cyt_P450_E_grp-I"/>
</dbReference>
<comment type="caution">
    <text evidence="7">The sequence shown here is derived from an EMBL/GenBank/DDBJ whole genome shotgun (WGS) entry which is preliminary data.</text>
</comment>
<keyword evidence="6" id="KW-0503">Monooxygenase</keyword>
<dbReference type="GO" id="GO:0020037">
    <property type="term" value="F:heme binding"/>
    <property type="evidence" value="ECO:0007669"/>
    <property type="project" value="InterPro"/>
</dbReference>
<reference evidence="7" key="1">
    <citation type="journal article" date="2021" name="Nat. Commun.">
        <title>Genetic determinants of endophytism in the Arabidopsis root mycobiome.</title>
        <authorList>
            <person name="Mesny F."/>
            <person name="Miyauchi S."/>
            <person name="Thiergart T."/>
            <person name="Pickel B."/>
            <person name="Atanasova L."/>
            <person name="Karlsson M."/>
            <person name="Huettel B."/>
            <person name="Barry K.W."/>
            <person name="Haridas S."/>
            <person name="Chen C."/>
            <person name="Bauer D."/>
            <person name="Andreopoulos W."/>
            <person name="Pangilinan J."/>
            <person name="LaButti K."/>
            <person name="Riley R."/>
            <person name="Lipzen A."/>
            <person name="Clum A."/>
            <person name="Drula E."/>
            <person name="Henrissat B."/>
            <person name="Kohler A."/>
            <person name="Grigoriev I.V."/>
            <person name="Martin F.M."/>
            <person name="Hacquard S."/>
        </authorList>
    </citation>
    <scope>NUCLEOTIDE SEQUENCE</scope>
    <source>
        <strain evidence="7">MPI-CAGE-CH-0230</strain>
    </source>
</reference>
<protein>
    <submittedName>
        <fullName evidence="7">Trichodiene oxygenase</fullName>
    </submittedName>
</protein>
<sequence>FALARAAYNVSSLHPLSHIPGPKLNTMTYLPEFYHDTIRFGKYTKEIQKMHEKYGPIVRINPDEVHCNDAKFANEIFPSGGRKRNKPPHQVRGSAIEYSGFSTVDHDRHRQLRAPVAKFFSRTQVTKLEPQIAGQVQRLCSRLLAWTNGQPLDLGSAYSCFTSDVISGYSFGQSFGFLDRQGPKGEPVWEPNYRKPVYSLLQTVFLFRYFPWLKHASLAAPYMTSIMPEDMGLFIKTLMVDIPSYVRKTQADLDSGILNANNQEKPTVFASLLTSDMPEELKTVTRLSDEAAAVLNAGTETTSWTVAVITYYLLANPEILERLTEELEDEVDDPLNLPRWAALEKLPFLTAVIHEGLRLSYGVSARTGRVPTAESLIYKGEWENPETGTTESLQYVIPQGYGIGMSAAITHHVEKTFPNSHTFDPERWIFGEDGEGVNKFGQKRKELEDGHMSFGKGSRGCLGINLAHCELYLLVTALTLRVLPHMKLYETTEEDVKYDCDMFIPLTKSSSKGVRVVI</sequence>
<evidence type="ECO:0000256" key="6">
    <source>
        <dbReference type="RuleBase" id="RU000461"/>
    </source>
</evidence>
<dbReference type="Gene3D" id="1.10.630.10">
    <property type="entry name" value="Cytochrome P450"/>
    <property type="match status" value="1"/>
</dbReference>
<dbReference type="GO" id="GO:0004497">
    <property type="term" value="F:monooxygenase activity"/>
    <property type="evidence" value="ECO:0007669"/>
    <property type="project" value="UniProtKB-KW"/>
</dbReference>
<comment type="cofactor">
    <cofactor evidence="1 5">
        <name>heme</name>
        <dbReference type="ChEBI" id="CHEBI:30413"/>
    </cofactor>
</comment>
<evidence type="ECO:0000256" key="5">
    <source>
        <dbReference type="PIRSR" id="PIRSR602401-1"/>
    </source>
</evidence>
<evidence type="ECO:0000256" key="4">
    <source>
        <dbReference type="ARBA" id="ARBA00023004"/>
    </source>
</evidence>
<dbReference type="AlphaFoldDB" id="A0A9P8YDI2"/>
<keyword evidence="8" id="KW-1185">Reference proteome</keyword>
<dbReference type="RefSeq" id="XP_046016117.1">
    <property type="nucleotide sequence ID" value="XM_046148935.1"/>
</dbReference>
<dbReference type="SUPFAM" id="SSF48264">
    <property type="entry name" value="Cytochrome P450"/>
    <property type="match status" value="1"/>
</dbReference>
<proteinExistence type="inferred from homology"/>
<dbReference type="OrthoDB" id="3945418at2759"/>
<dbReference type="PANTHER" id="PTHR24305:SF147">
    <property type="entry name" value="P450, PUTATIVE (EUROFUNG)-RELATED"/>
    <property type="match status" value="1"/>
</dbReference>
<keyword evidence="3 5" id="KW-0479">Metal-binding</keyword>
<dbReference type="PRINTS" id="PR00463">
    <property type="entry name" value="EP450I"/>
</dbReference>
<comment type="similarity">
    <text evidence="6">Belongs to the cytochrome P450 family.</text>
</comment>
<dbReference type="GO" id="GO:0005506">
    <property type="term" value="F:iron ion binding"/>
    <property type="evidence" value="ECO:0007669"/>
    <property type="project" value="InterPro"/>
</dbReference>
<dbReference type="CDD" id="cd11062">
    <property type="entry name" value="CYP58-like"/>
    <property type="match status" value="1"/>
</dbReference>
<evidence type="ECO:0000256" key="3">
    <source>
        <dbReference type="ARBA" id="ARBA00022723"/>
    </source>
</evidence>
<feature type="binding site" description="axial binding residue" evidence="5">
    <location>
        <position position="461"/>
    </location>
    <ligand>
        <name>heme</name>
        <dbReference type="ChEBI" id="CHEBI:30413"/>
    </ligand>
    <ligandPart>
        <name>Fe</name>
        <dbReference type="ChEBI" id="CHEBI:18248"/>
    </ligandPart>
</feature>
<evidence type="ECO:0000313" key="8">
    <source>
        <dbReference type="Proteomes" id="UP000756346"/>
    </source>
</evidence>
<dbReference type="InterPro" id="IPR017972">
    <property type="entry name" value="Cyt_P450_CS"/>
</dbReference>
<keyword evidence="2 5" id="KW-0349">Heme</keyword>
<gene>
    <name evidence="7" type="ORF">B0I36DRAFT_212234</name>
</gene>
<accession>A0A9P8YDI2</accession>
<dbReference type="PRINTS" id="PR00385">
    <property type="entry name" value="P450"/>
</dbReference>
<dbReference type="GeneID" id="70178481"/>
<keyword evidence="6" id="KW-0560">Oxidoreductase</keyword>
<name>A0A9P8YDI2_9PEZI</name>
<organism evidence="7 8">
    <name type="scientific">Microdochium trichocladiopsis</name>
    <dbReference type="NCBI Taxonomy" id="1682393"/>
    <lineage>
        <taxon>Eukaryota</taxon>
        <taxon>Fungi</taxon>
        <taxon>Dikarya</taxon>
        <taxon>Ascomycota</taxon>
        <taxon>Pezizomycotina</taxon>
        <taxon>Sordariomycetes</taxon>
        <taxon>Xylariomycetidae</taxon>
        <taxon>Xylariales</taxon>
        <taxon>Microdochiaceae</taxon>
        <taxon>Microdochium</taxon>
    </lineage>
</organism>
<dbReference type="EMBL" id="JAGTJQ010000003">
    <property type="protein sequence ID" value="KAH7036024.1"/>
    <property type="molecule type" value="Genomic_DNA"/>
</dbReference>
<dbReference type="InterPro" id="IPR036396">
    <property type="entry name" value="Cyt_P450_sf"/>
</dbReference>
<keyword evidence="4 5" id="KW-0408">Iron</keyword>
<evidence type="ECO:0000313" key="7">
    <source>
        <dbReference type="EMBL" id="KAH7036024.1"/>
    </source>
</evidence>
<dbReference type="PANTHER" id="PTHR24305">
    <property type="entry name" value="CYTOCHROME P450"/>
    <property type="match status" value="1"/>
</dbReference>
<evidence type="ECO:0000256" key="2">
    <source>
        <dbReference type="ARBA" id="ARBA00022617"/>
    </source>
</evidence>
<feature type="non-terminal residue" evidence="7">
    <location>
        <position position="1"/>
    </location>
</feature>
<dbReference type="InterPro" id="IPR001128">
    <property type="entry name" value="Cyt_P450"/>
</dbReference>
<dbReference type="Proteomes" id="UP000756346">
    <property type="component" value="Unassembled WGS sequence"/>
</dbReference>
<evidence type="ECO:0000256" key="1">
    <source>
        <dbReference type="ARBA" id="ARBA00001971"/>
    </source>
</evidence>